<dbReference type="Proteomes" id="UP000790787">
    <property type="component" value="Chromosome 24"/>
</dbReference>
<keyword evidence="1" id="KW-1185">Reference proteome</keyword>
<protein>
    <submittedName>
        <fullName evidence="2">Uncharacterized protein LOC142178353</fullName>
    </submittedName>
</protein>
<sequence length="335" mass="38414">MTWFIEGDRNTRFFHNHVNGKRQKLQLKRIQNGDSDWIENHEEIAKAAVEFYEKQFSQEEEPTDFSLLTNVPAMVAVDQNLELSRYPTLEEVIQVVFSLSGDSAGGPNRFTRTFYQEFWDIIGFVKGRSIFEKILLTQEIVTDIRLGAKPANVVIKLDMTKAYYRSTGFFKSSRGVKQGDPLSLTLFIMLAEVLSRSLNKLFDDKSFVGFGMPKWTDPLNHLAYADDTIIFASAHAESLKNIMEVLNGYENIFGQLINKTKCSYYMHARVSNTLVQSVEDIIGFSKGLGALYHLVPPDHHIDEELQEVAKLRQRDGWNEQLIDQSFPEDIVDKIK</sequence>
<evidence type="ECO:0000313" key="1">
    <source>
        <dbReference type="Proteomes" id="UP000790787"/>
    </source>
</evidence>
<name>A0AC58U2T4_TOBAC</name>
<accession>A0AC58U2T4</accession>
<evidence type="ECO:0000313" key="2">
    <source>
        <dbReference type="RefSeq" id="XP_075103791.1"/>
    </source>
</evidence>
<reference evidence="2" key="2">
    <citation type="submission" date="2025-08" db="UniProtKB">
        <authorList>
            <consortium name="RefSeq"/>
        </authorList>
    </citation>
    <scope>IDENTIFICATION</scope>
    <source>
        <tissue evidence="2">Leaf</tissue>
    </source>
</reference>
<proteinExistence type="predicted"/>
<gene>
    <name evidence="2" type="primary">LOC142178353</name>
</gene>
<reference evidence="1" key="1">
    <citation type="journal article" date="2014" name="Nat. Commun.">
        <title>The tobacco genome sequence and its comparison with those of tomato and potato.</title>
        <authorList>
            <person name="Sierro N."/>
            <person name="Battey J.N."/>
            <person name="Ouadi S."/>
            <person name="Bakaher N."/>
            <person name="Bovet L."/>
            <person name="Willig A."/>
            <person name="Goepfert S."/>
            <person name="Peitsch M.C."/>
            <person name="Ivanov N.V."/>
        </authorList>
    </citation>
    <scope>NUCLEOTIDE SEQUENCE [LARGE SCALE GENOMIC DNA]</scope>
</reference>
<dbReference type="RefSeq" id="XP_075103791.1">
    <property type="nucleotide sequence ID" value="XM_075247690.1"/>
</dbReference>
<organism evidence="1 2">
    <name type="scientific">Nicotiana tabacum</name>
    <name type="common">Common tobacco</name>
    <dbReference type="NCBI Taxonomy" id="4097"/>
    <lineage>
        <taxon>Eukaryota</taxon>
        <taxon>Viridiplantae</taxon>
        <taxon>Streptophyta</taxon>
        <taxon>Embryophyta</taxon>
        <taxon>Tracheophyta</taxon>
        <taxon>Spermatophyta</taxon>
        <taxon>Magnoliopsida</taxon>
        <taxon>eudicotyledons</taxon>
        <taxon>Gunneridae</taxon>
        <taxon>Pentapetalae</taxon>
        <taxon>asterids</taxon>
        <taxon>lamiids</taxon>
        <taxon>Solanales</taxon>
        <taxon>Solanaceae</taxon>
        <taxon>Nicotianoideae</taxon>
        <taxon>Nicotianeae</taxon>
        <taxon>Nicotiana</taxon>
    </lineage>
</organism>